<name>A0A2S4WJL1_9BASI</name>
<dbReference type="Proteomes" id="UP000238274">
    <property type="component" value="Unassembled WGS sequence"/>
</dbReference>
<reference evidence="1 2" key="1">
    <citation type="submission" date="2017-12" db="EMBL/GenBank/DDBJ databases">
        <title>Gene loss provides genomic basis for host adaptation in cereal stripe rust fungi.</title>
        <authorList>
            <person name="Xia C."/>
        </authorList>
    </citation>
    <scope>NUCLEOTIDE SEQUENCE [LARGE SCALE GENOMIC DNA]</scope>
    <source>
        <strain evidence="1 2">93TX-2</strain>
    </source>
</reference>
<proteinExistence type="predicted"/>
<reference evidence="2" key="3">
    <citation type="journal article" date="2018" name="Mol. Plant Microbe Interact.">
        <title>Genome sequence resources for the wheat stripe rust pathogen (Puccinia striiformis f. sp. tritici) and the barley stripe rust pathogen (Puccinia striiformis f. sp. hordei).</title>
        <authorList>
            <person name="Xia C."/>
            <person name="Wang M."/>
            <person name="Yin C."/>
            <person name="Cornejo O.E."/>
            <person name="Hulbert S.H."/>
            <person name="Chen X."/>
        </authorList>
    </citation>
    <scope>NUCLEOTIDE SEQUENCE [LARGE SCALE GENOMIC DNA]</scope>
    <source>
        <strain evidence="2">93TX-2</strain>
    </source>
</reference>
<protein>
    <submittedName>
        <fullName evidence="1">Uncharacterized protein</fullName>
    </submittedName>
</protein>
<dbReference type="EMBL" id="PKSM01000014">
    <property type="protein sequence ID" value="POW21976.1"/>
    <property type="molecule type" value="Genomic_DNA"/>
</dbReference>
<dbReference type="AlphaFoldDB" id="A0A2S4WJL1"/>
<dbReference type="VEuPathDB" id="FungiDB:PSHT_01708"/>
<sequence>MCLKVCHVSSDFDGAKLKFDLIYDKYQPAQGLSKGGTRWLRDYGFLTVARDRQTEVLSFNYVPDSRPLRTVPKPFPLSPGIGLGVGLRLPFGLSLARPCVRRAAPHGTSIPDTVIAMGTRPVVMTSRRTCAIELPPREQSPTQVAWGNCLFELMSSALSLLLHHHPLSATALKLFKYCKPSLDQKLNYKSVEIRLLYI</sequence>
<gene>
    <name evidence="1" type="ORF">PSHT_01708</name>
</gene>
<organism evidence="1 2">
    <name type="scientific">Puccinia striiformis</name>
    <dbReference type="NCBI Taxonomy" id="27350"/>
    <lineage>
        <taxon>Eukaryota</taxon>
        <taxon>Fungi</taxon>
        <taxon>Dikarya</taxon>
        <taxon>Basidiomycota</taxon>
        <taxon>Pucciniomycotina</taxon>
        <taxon>Pucciniomycetes</taxon>
        <taxon>Pucciniales</taxon>
        <taxon>Pucciniaceae</taxon>
        <taxon>Puccinia</taxon>
    </lineage>
</organism>
<accession>A0A2S4WJL1</accession>
<keyword evidence="2" id="KW-1185">Reference proteome</keyword>
<reference evidence="2" key="2">
    <citation type="journal article" date="2018" name="BMC Genomics">
        <title>Genomic insights into host adaptation between the wheat stripe rust pathogen (Puccinia striiformis f. sp. tritici) and the barley stripe rust pathogen (Puccinia striiformis f. sp. hordei).</title>
        <authorList>
            <person name="Xia C."/>
            <person name="Wang M."/>
            <person name="Yin C."/>
            <person name="Cornejo O.E."/>
            <person name="Hulbert S.H."/>
            <person name="Chen X."/>
        </authorList>
    </citation>
    <scope>NUCLEOTIDE SEQUENCE [LARGE SCALE GENOMIC DNA]</scope>
    <source>
        <strain evidence="2">93TX-2</strain>
    </source>
</reference>
<evidence type="ECO:0000313" key="2">
    <source>
        <dbReference type="Proteomes" id="UP000238274"/>
    </source>
</evidence>
<dbReference type="VEuPathDB" id="FungiDB:PSTT_05149"/>
<evidence type="ECO:0000313" key="1">
    <source>
        <dbReference type="EMBL" id="POW21976.1"/>
    </source>
</evidence>
<comment type="caution">
    <text evidence="1">The sequence shown here is derived from an EMBL/GenBank/DDBJ whole genome shotgun (WGS) entry which is preliminary data.</text>
</comment>